<gene>
    <name evidence="1" type="ORF">MUN82_06380</name>
</gene>
<organism evidence="1 2">
    <name type="scientific">Hymenobacter aerilatus</name>
    <dbReference type="NCBI Taxonomy" id="2932251"/>
    <lineage>
        <taxon>Bacteria</taxon>
        <taxon>Pseudomonadati</taxon>
        <taxon>Bacteroidota</taxon>
        <taxon>Cytophagia</taxon>
        <taxon>Cytophagales</taxon>
        <taxon>Hymenobacteraceae</taxon>
        <taxon>Hymenobacter</taxon>
    </lineage>
</organism>
<dbReference type="RefSeq" id="WP_245095911.1">
    <property type="nucleotide sequence ID" value="NZ_CP095053.1"/>
</dbReference>
<evidence type="ECO:0000313" key="2">
    <source>
        <dbReference type="Proteomes" id="UP000829925"/>
    </source>
</evidence>
<evidence type="ECO:0000313" key="1">
    <source>
        <dbReference type="EMBL" id="UOR06721.1"/>
    </source>
</evidence>
<keyword evidence="2" id="KW-1185">Reference proteome</keyword>
<dbReference type="Proteomes" id="UP000829925">
    <property type="component" value="Chromosome"/>
</dbReference>
<proteinExistence type="predicted"/>
<sequence length="60" mass="6616">MPTQARIFIYVADAKLPEFAPYIRLLAENLEQPVYLCGLSLLPVPPPKAPQPLPTPHAAH</sequence>
<dbReference type="EMBL" id="CP095053">
    <property type="protein sequence ID" value="UOR06721.1"/>
    <property type="molecule type" value="Genomic_DNA"/>
</dbReference>
<accession>A0A8T9SZ90</accession>
<dbReference type="AlphaFoldDB" id="A0A8T9SZ90"/>
<dbReference type="KEGG" id="haei:MUN82_06380"/>
<reference evidence="1 2" key="1">
    <citation type="submission" date="2022-04" db="EMBL/GenBank/DDBJ databases">
        <title>Hymenobacter sp. isolated from the air.</title>
        <authorList>
            <person name="Won M."/>
            <person name="Lee C.-M."/>
            <person name="Woen H.-Y."/>
            <person name="Kwon S.-W."/>
        </authorList>
    </citation>
    <scope>NUCLEOTIDE SEQUENCE [LARGE SCALE GENOMIC DNA]</scope>
    <source>
        <strain evidence="2">5413 J-13</strain>
    </source>
</reference>
<name>A0A8T9SZ90_9BACT</name>
<protein>
    <submittedName>
        <fullName evidence="1">Uncharacterized protein</fullName>
    </submittedName>
</protein>